<dbReference type="NCBIfam" id="TIGR00229">
    <property type="entry name" value="sensory_box"/>
    <property type="match status" value="1"/>
</dbReference>
<dbReference type="InterPro" id="IPR000014">
    <property type="entry name" value="PAS"/>
</dbReference>
<evidence type="ECO:0000256" key="1">
    <source>
        <dbReference type="ARBA" id="ARBA00022630"/>
    </source>
</evidence>
<dbReference type="EMBL" id="JBELQD010000078">
    <property type="protein sequence ID" value="MER2292107.1"/>
    <property type="molecule type" value="Genomic_DNA"/>
</dbReference>
<dbReference type="Proteomes" id="UP001432995">
    <property type="component" value="Unassembled WGS sequence"/>
</dbReference>
<accession>A0ABV1RBM6</accession>
<dbReference type="Pfam" id="PF13426">
    <property type="entry name" value="PAS_9"/>
    <property type="match status" value="1"/>
</dbReference>
<keyword evidence="2" id="KW-0288">FMN</keyword>
<evidence type="ECO:0000256" key="2">
    <source>
        <dbReference type="ARBA" id="ARBA00022643"/>
    </source>
</evidence>
<keyword evidence="1" id="KW-0285">Flavoprotein</keyword>
<dbReference type="PANTHER" id="PTHR47429:SF2">
    <property type="entry name" value="PROTEIN TWIN LOV 1"/>
    <property type="match status" value="1"/>
</dbReference>
<organism evidence="5 6">
    <name type="scientific">Methylobacterium brachiatum</name>
    <dbReference type="NCBI Taxonomy" id="269660"/>
    <lineage>
        <taxon>Bacteria</taxon>
        <taxon>Pseudomonadati</taxon>
        <taxon>Pseudomonadota</taxon>
        <taxon>Alphaproteobacteria</taxon>
        <taxon>Hyphomicrobiales</taxon>
        <taxon>Methylobacteriaceae</taxon>
        <taxon>Methylobacterium</taxon>
    </lineage>
</organism>
<sequence length="159" mass="17620">MTAFELIRALAHDATVGIVVTDPTIESPGPTILYANAAFSRLVGRELNHIVGHNPRFMQGRETRRETLDAFHRALAAGERFHGYLTNYRADGTKYRAEIDCRPLRAADGRIENFVSFEREVLRRIGRPAGNAAGRYEPVSVSNDALTGTLRAIGVFEHA</sequence>
<dbReference type="CDD" id="cd00130">
    <property type="entry name" value="PAS"/>
    <property type="match status" value="1"/>
</dbReference>
<evidence type="ECO:0000313" key="6">
    <source>
        <dbReference type="Proteomes" id="UP001432995"/>
    </source>
</evidence>
<proteinExistence type="predicted"/>
<dbReference type="Gene3D" id="3.30.450.20">
    <property type="entry name" value="PAS domain"/>
    <property type="match status" value="1"/>
</dbReference>
<comment type="caution">
    <text evidence="5">The sequence shown here is derived from an EMBL/GenBank/DDBJ whole genome shotgun (WGS) entry which is preliminary data.</text>
</comment>
<gene>
    <name evidence="5" type="ORF">ABS770_28010</name>
</gene>
<dbReference type="InterPro" id="IPR035965">
    <property type="entry name" value="PAS-like_dom_sf"/>
</dbReference>
<evidence type="ECO:0000256" key="3">
    <source>
        <dbReference type="ARBA" id="ARBA00022991"/>
    </source>
</evidence>
<dbReference type="RefSeq" id="WP_350381500.1">
    <property type="nucleotide sequence ID" value="NZ_JBELQD010000078.1"/>
</dbReference>
<evidence type="ECO:0000259" key="4">
    <source>
        <dbReference type="Pfam" id="PF13426"/>
    </source>
</evidence>
<protein>
    <submittedName>
        <fullName evidence="5">PAS domain-containing protein</fullName>
    </submittedName>
</protein>
<keyword evidence="3" id="KW-0157">Chromophore</keyword>
<dbReference type="PANTHER" id="PTHR47429">
    <property type="entry name" value="PROTEIN TWIN LOV 1"/>
    <property type="match status" value="1"/>
</dbReference>
<feature type="domain" description="PAS" evidence="4">
    <location>
        <begin position="29"/>
        <end position="119"/>
    </location>
</feature>
<evidence type="ECO:0000313" key="5">
    <source>
        <dbReference type="EMBL" id="MER2292107.1"/>
    </source>
</evidence>
<reference evidence="5" key="1">
    <citation type="submission" date="2024-06" db="EMBL/GenBank/DDBJ databases">
        <authorList>
            <person name="Campbell A.G."/>
        </authorList>
    </citation>
    <scope>NUCLEOTIDE SEQUENCE</scope>
    <source>
        <strain evidence="5">EM17</strain>
    </source>
</reference>
<keyword evidence="6" id="KW-1185">Reference proteome</keyword>
<dbReference type="SUPFAM" id="SSF55785">
    <property type="entry name" value="PYP-like sensor domain (PAS domain)"/>
    <property type="match status" value="1"/>
</dbReference>
<name>A0ABV1RBM6_9HYPH</name>